<feature type="compositionally biased region" description="Pro residues" evidence="1">
    <location>
        <begin position="90"/>
        <end position="102"/>
    </location>
</feature>
<feature type="compositionally biased region" description="Basic residues" evidence="1">
    <location>
        <begin position="222"/>
        <end position="254"/>
    </location>
</feature>
<feature type="compositionally biased region" description="Basic and acidic residues" evidence="1">
    <location>
        <begin position="255"/>
        <end position="268"/>
    </location>
</feature>
<feature type="compositionally biased region" description="Basic and acidic residues" evidence="1">
    <location>
        <begin position="32"/>
        <end position="44"/>
    </location>
</feature>
<proteinExistence type="evidence at transcript level"/>
<feature type="compositionally biased region" description="Pro residues" evidence="1">
    <location>
        <begin position="14"/>
        <end position="25"/>
    </location>
</feature>
<evidence type="ECO:0000256" key="1">
    <source>
        <dbReference type="SAM" id="MobiDB-lite"/>
    </source>
</evidence>
<protein>
    <submittedName>
        <fullName evidence="2">Predicted protein</fullName>
    </submittedName>
</protein>
<name>F2D1Z4_HORVV</name>
<evidence type="ECO:0000313" key="2">
    <source>
        <dbReference type="EMBL" id="BAJ89115.1"/>
    </source>
</evidence>
<dbReference type="AlphaFoldDB" id="F2D1Z4"/>
<sequence>KSSAQIPPCSASAPTPPAARRPPPAARRSRRDVHVDAPLRRGRGEGAPQEGLPPHGTGGRPHGQRAPGPRAPCQRLLPRRAGQDRRLRPRPPGPRPPRPPPRADLLGAAQVDAGQGQGHHPVRLLLQLRRRPGRQPAGDRAGRVRRPAPSPPRRHGAPPRALARAPAHLRARQLHRQRLRRRRLHPAARRPPRLPPPLLHRILPRRGAHPLRQGHEGARARGVLRRRLHPAARRVRPRAQRQRRRRRQALRPRRARQEDLHHVPEDGRLQGPVRIPARPAAAEPHGCCGPAGDDGGERASEQSGLGTEQWRGGQARHASAAAAAGGGASVPGSCCQDRTDTVTEPRGRRPFQPLHRRVPGAWCLAGQRTTAGKEIKNYIF</sequence>
<feature type="region of interest" description="Disordered" evidence="1">
    <location>
        <begin position="1"/>
        <end position="107"/>
    </location>
</feature>
<feature type="compositionally biased region" description="Basic and acidic residues" evidence="1">
    <location>
        <begin position="337"/>
        <end position="347"/>
    </location>
</feature>
<feature type="region of interest" description="Disordered" evidence="1">
    <location>
        <begin position="128"/>
        <end position="353"/>
    </location>
</feature>
<accession>F2D1Z4</accession>
<dbReference type="EMBL" id="AK357901">
    <property type="protein sequence ID" value="BAJ89115.1"/>
    <property type="molecule type" value="mRNA"/>
</dbReference>
<feature type="non-terminal residue" evidence="2">
    <location>
        <position position="1"/>
    </location>
</feature>
<feature type="compositionally biased region" description="Basic residues" evidence="1">
    <location>
        <begin position="167"/>
        <end position="192"/>
    </location>
</feature>
<feature type="compositionally biased region" description="Low complexity" evidence="1">
    <location>
        <begin position="312"/>
        <end position="323"/>
    </location>
</feature>
<reference evidence="2" key="1">
    <citation type="journal article" date="2011" name="Plant Physiol.">
        <title>Comprehensive sequence analysis of 24,783 barley full-length cDNAs derived from 12 clone libraries.</title>
        <authorList>
            <person name="Matsumoto T."/>
            <person name="Tanaka T."/>
            <person name="Sakai H."/>
            <person name="Amano N."/>
            <person name="Kanamori H."/>
            <person name="Kurita K."/>
            <person name="Kikuta A."/>
            <person name="Kamiya K."/>
            <person name="Yamamoto M."/>
            <person name="Ikawa H."/>
            <person name="Fujii N."/>
            <person name="Hori K."/>
            <person name="Itoh T."/>
            <person name="Sato K."/>
        </authorList>
    </citation>
    <scope>NUCLEOTIDE SEQUENCE</scope>
    <source>
        <tissue evidence="2">Shoot</tissue>
    </source>
</reference>
<organism evidence="2">
    <name type="scientific">Hordeum vulgare subsp. vulgare</name>
    <name type="common">Domesticated barley</name>
    <dbReference type="NCBI Taxonomy" id="112509"/>
    <lineage>
        <taxon>Eukaryota</taxon>
        <taxon>Viridiplantae</taxon>
        <taxon>Streptophyta</taxon>
        <taxon>Embryophyta</taxon>
        <taxon>Tracheophyta</taxon>
        <taxon>Spermatophyta</taxon>
        <taxon>Magnoliopsida</taxon>
        <taxon>Liliopsida</taxon>
        <taxon>Poales</taxon>
        <taxon>Poaceae</taxon>
        <taxon>BOP clade</taxon>
        <taxon>Pooideae</taxon>
        <taxon>Triticodae</taxon>
        <taxon>Triticeae</taxon>
        <taxon>Hordeinae</taxon>
        <taxon>Hordeum</taxon>
    </lineage>
</organism>